<feature type="binding site" evidence="8">
    <location>
        <position position="85"/>
    </location>
    <ligand>
        <name>Zn(2+)</name>
        <dbReference type="ChEBI" id="CHEBI:29105"/>
        <note>catalytic</note>
    </ligand>
</feature>
<comment type="similarity">
    <text evidence="2 9">Belongs to the alkaline ceramidase family.</text>
</comment>
<feature type="binding site" evidence="7">
    <location>
        <position position="35"/>
    </location>
    <ligand>
        <name>Ca(2+)</name>
        <dbReference type="ChEBI" id="CHEBI:29108"/>
    </ligand>
</feature>
<comment type="cofactor">
    <cofactor evidence="8">
        <name>Zn(2+)</name>
        <dbReference type="ChEBI" id="CHEBI:29105"/>
    </cofactor>
</comment>
<keyword evidence="4 9" id="KW-0378">Hydrolase</keyword>
<evidence type="ECO:0000256" key="1">
    <source>
        <dbReference type="ARBA" id="ARBA00004141"/>
    </source>
</evidence>
<proteinExistence type="inferred from homology"/>
<dbReference type="GO" id="GO:0046514">
    <property type="term" value="P:ceramide catabolic process"/>
    <property type="evidence" value="ECO:0007669"/>
    <property type="project" value="TreeGrafter"/>
</dbReference>
<dbReference type="FunCoup" id="A0A1S0U829">
    <property type="interactions" value="615"/>
</dbReference>
<dbReference type="OrthoDB" id="187171at2759"/>
<feature type="transmembrane region" description="Helical" evidence="9">
    <location>
        <begin position="131"/>
        <end position="150"/>
    </location>
</feature>
<keyword evidence="8" id="KW-0862">Zinc</keyword>
<dbReference type="KEGG" id="loa:LOAG_01789"/>
<feature type="transmembrane region" description="Helical" evidence="9">
    <location>
        <begin position="213"/>
        <end position="236"/>
    </location>
</feature>
<dbReference type="Pfam" id="PF05875">
    <property type="entry name" value="Ceramidase"/>
    <property type="match status" value="1"/>
</dbReference>
<comment type="subcellular location">
    <subcellularLocation>
        <location evidence="1">Membrane</location>
        <topology evidence="1">Multi-pass membrane protein</topology>
    </subcellularLocation>
</comment>
<keyword evidence="6 9" id="KW-0472">Membrane</keyword>
<keyword evidence="5 9" id="KW-1133">Transmembrane helix</keyword>
<evidence type="ECO:0000256" key="2">
    <source>
        <dbReference type="ARBA" id="ARBA00009780"/>
    </source>
</evidence>
<organism evidence="10">
    <name type="scientific">Loa loa</name>
    <name type="common">Eye worm</name>
    <name type="synonym">Filaria loa</name>
    <dbReference type="NCBI Taxonomy" id="7209"/>
    <lineage>
        <taxon>Eukaryota</taxon>
        <taxon>Metazoa</taxon>
        <taxon>Ecdysozoa</taxon>
        <taxon>Nematoda</taxon>
        <taxon>Chromadorea</taxon>
        <taxon>Rhabditida</taxon>
        <taxon>Spirurina</taxon>
        <taxon>Spiruromorpha</taxon>
        <taxon>Filarioidea</taxon>
        <taxon>Onchocercidae</taxon>
        <taxon>Loa</taxon>
    </lineage>
</organism>
<dbReference type="EMBL" id="JH712103">
    <property type="protein sequence ID" value="EFO26699.1"/>
    <property type="molecule type" value="Genomic_DNA"/>
</dbReference>
<dbReference type="InParanoid" id="A0A1S0U829"/>
<evidence type="ECO:0000256" key="3">
    <source>
        <dbReference type="ARBA" id="ARBA00022692"/>
    </source>
</evidence>
<feature type="transmembrane region" description="Helical" evidence="9">
    <location>
        <begin position="65"/>
        <end position="86"/>
    </location>
</feature>
<evidence type="ECO:0000256" key="9">
    <source>
        <dbReference type="RuleBase" id="RU364079"/>
    </source>
</evidence>
<evidence type="ECO:0000256" key="4">
    <source>
        <dbReference type="ARBA" id="ARBA00022801"/>
    </source>
</evidence>
<dbReference type="CTD" id="9939165"/>
<dbReference type="EC" id="3.5.1.-" evidence="9"/>
<keyword evidence="7" id="KW-0479">Metal-binding</keyword>
<feature type="transmembrane region" description="Helical" evidence="9">
    <location>
        <begin position="98"/>
        <end position="119"/>
    </location>
</feature>
<dbReference type="InterPro" id="IPR008901">
    <property type="entry name" value="ACER"/>
</dbReference>
<dbReference type="GO" id="GO:0016811">
    <property type="term" value="F:hydrolase activity, acting on carbon-nitrogen (but not peptide) bonds, in linear amides"/>
    <property type="evidence" value="ECO:0007669"/>
    <property type="project" value="InterPro"/>
</dbReference>
<protein>
    <recommendedName>
        <fullName evidence="9">Alkaline ceramidase</fullName>
        <ecNumber evidence="9">3.5.1.-</ecNumber>
    </recommendedName>
</protein>
<feature type="binding site" evidence="7">
    <location>
        <position position="22"/>
    </location>
    <ligand>
        <name>Ca(2+)</name>
        <dbReference type="ChEBI" id="CHEBI:29108"/>
    </ligand>
</feature>
<dbReference type="PANTHER" id="PTHR46139">
    <property type="entry name" value="ALKALINE CERAMIDASE"/>
    <property type="match status" value="1"/>
</dbReference>
<keyword evidence="7" id="KW-0106">Calcium</keyword>
<dbReference type="PANTHER" id="PTHR46139:SF3">
    <property type="entry name" value="ALKALINE CERAMIDASE"/>
    <property type="match status" value="1"/>
</dbReference>
<dbReference type="OMA" id="TFCFVKP"/>
<keyword evidence="9" id="KW-0443">Lipid metabolism</keyword>
<evidence type="ECO:0000256" key="5">
    <source>
        <dbReference type="ARBA" id="ARBA00022989"/>
    </source>
</evidence>
<evidence type="ECO:0000313" key="10">
    <source>
        <dbReference type="EMBL" id="EFO26699.1"/>
    </source>
</evidence>
<keyword evidence="3 9" id="KW-0812">Transmembrane</keyword>
<evidence type="ECO:0000256" key="8">
    <source>
        <dbReference type="PIRSR" id="PIRSR608901-2"/>
    </source>
</evidence>
<dbReference type="GO" id="GO:0016020">
    <property type="term" value="C:membrane"/>
    <property type="evidence" value="ECO:0007669"/>
    <property type="project" value="UniProtKB-SubCell"/>
</dbReference>
<feature type="binding site" evidence="7">
    <location>
        <position position="20"/>
    </location>
    <ligand>
        <name>Ca(2+)</name>
        <dbReference type="ChEBI" id="CHEBI:29108"/>
    </ligand>
</feature>
<evidence type="ECO:0000256" key="6">
    <source>
        <dbReference type="ARBA" id="ARBA00023136"/>
    </source>
</evidence>
<gene>
    <name evidence="10" type="ORF">LOAG_01789</name>
</gene>
<accession>A0A1S0U829</accession>
<dbReference type="GO" id="GO:0046872">
    <property type="term" value="F:metal ion binding"/>
    <property type="evidence" value="ECO:0007669"/>
    <property type="project" value="UniProtKB-KW"/>
</dbReference>
<comment type="function">
    <text evidence="9">Hydrolyzes the sphingolipid ceramide into sphingosine and free fatty acid.</text>
</comment>
<dbReference type="RefSeq" id="XP_003137375.1">
    <property type="nucleotide sequence ID" value="XM_003137327.1"/>
</dbReference>
<feature type="binding site" evidence="8">
    <location>
        <position position="215"/>
    </location>
    <ligand>
        <name>Zn(2+)</name>
        <dbReference type="ChEBI" id="CHEBI:29105"/>
        <note>catalytic</note>
    </ligand>
</feature>
<evidence type="ECO:0000256" key="7">
    <source>
        <dbReference type="PIRSR" id="PIRSR608901-1"/>
    </source>
</evidence>
<dbReference type="AlphaFoldDB" id="A0A1S0U829"/>
<comment type="caution">
    <text evidence="9">Lacks conserved residue(s) required for the propagation of feature annotation.</text>
</comment>
<dbReference type="GeneID" id="9939165"/>
<reference evidence="10" key="1">
    <citation type="submission" date="2012-04" db="EMBL/GenBank/DDBJ databases">
        <title>The Genome Sequence of Loa loa.</title>
        <authorList>
            <consortium name="The Broad Institute Genome Sequencing Platform"/>
            <consortium name="Broad Institute Genome Sequencing Center for Infectious Disease"/>
            <person name="Nutman T.B."/>
            <person name="Fink D.L."/>
            <person name="Russ C."/>
            <person name="Young S."/>
            <person name="Zeng Q."/>
            <person name="Gargeya S."/>
            <person name="Alvarado L."/>
            <person name="Berlin A."/>
            <person name="Chapman S.B."/>
            <person name="Chen Z."/>
            <person name="Freedman E."/>
            <person name="Gellesch M."/>
            <person name="Goldberg J."/>
            <person name="Griggs A."/>
            <person name="Gujja S."/>
            <person name="Heilman E.R."/>
            <person name="Heiman D."/>
            <person name="Howarth C."/>
            <person name="Mehta T."/>
            <person name="Neiman D."/>
            <person name="Pearson M."/>
            <person name="Roberts A."/>
            <person name="Saif S."/>
            <person name="Shea T."/>
            <person name="Shenoy N."/>
            <person name="Sisk P."/>
            <person name="Stolte C."/>
            <person name="Sykes S."/>
            <person name="White J."/>
            <person name="Yandava C."/>
            <person name="Haas B."/>
            <person name="Henn M.R."/>
            <person name="Nusbaum C."/>
            <person name="Birren B."/>
        </authorList>
    </citation>
    <scope>NUCLEOTIDE SEQUENCE [LARGE SCALE GENOMIC DNA]</scope>
</reference>
<sequence>MQSTTMRLDRWFDYESGHAWCESAYKYQTVSIVAEFANTVTNLPLITLPLVNVLLIRSYIKTVNWVVIMPHILLIVNGIASTYYHATLNLFGQLIDEISILWLLMMCLAAYFPVFSFYPQQYHKYIGKVRYAITAMTVVVSTFCFVKPSLNALVLMLWSIPSIAIIHHEAANAGIPEISSSPRKISILWTAASICWISDRVFCDFWLLLGAPYFHALFHLLSSLAAYNVFIMFSLIDICRHSDKHQYKYRIKHFPERGLIKLPYIVLNLDCKYL</sequence>
<name>A0A1S0U829_LOALO</name>
<feature type="binding site" evidence="8">
    <location>
        <position position="219"/>
    </location>
    <ligand>
        <name>Zn(2+)</name>
        <dbReference type="ChEBI" id="CHEBI:29105"/>
        <note>catalytic</note>
    </ligand>
</feature>